<evidence type="ECO:0000256" key="6">
    <source>
        <dbReference type="ARBA" id="ARBA00023306"/>
    </source>
</evidence>
<dbReference type="InterPro" id="IPR010369">
    <property type="entry name" value="SOK"/>
</dbReference>
<keyword evidence="5" id="KW-0472">Membrane</keyword>
<evidence type="ECO:0000256" key="7">
    <source>
        <dbReference type="ARBA" id="ARBA00024211"/>
    </source>
</evidence>
<keyword evidence="11" id="KW-1185">Reference proteome</keyword>
<keyword evidence="6" id="KW-0131">Cell cycle</keyword>
<feature type="domain" description="SOSEKI DIX-like" evidence="9">
    <location>
        <begin position="48"/>
        <end position="135"/>
    </location>
</feature>
<dbReference type="PANTHER" id="PTHR31083">
    <property type="entry name" value="UPSTREAM OF FLC PROTEIN (DUF966)"/>
    <property type="match status" value="1"/>
</dbReference>
<organism evidence="10 11">
    <name type="scientific">Populus tomentosa</name>
    <name type="common">Chinese white poplar</name>
    <dbReference type="NCBI Taxonomy" id="118781"/>
    <lineage>
        <taxon>Eukaryota</taxon>
        <taxon>Viridiplantae</taxon>
        <taxon>Streptophyta</taxon>
        <taxon>Embryophyta</taxon>
        <taxon>Tracheophyta</taxon>
        <taxon>Spermatophyta</taxon>
        <taxon>Magnoliopsida</taxon>
        <taxon>eudicotyledons</taxon>
        <taxon>Gunneridae</taxon>
        <taxon>Pentapetalae</taxon>
        <taxon>rosids</taxon>
        <taxon>fabids</taxon>
        <taxon>Malpighiales</taxon>
        <taxon>Salicaceae</taxon>
        <taxon>Saliceae</taxon>
        <taxon>Populus</taxon>
    </lineage>
</organism>
<reference evidence="10" key="1">
    <citation type="journal article" date="2020" name="bioRxiv">
        <title>Hybrid origin of Populus tomentosa Carr. identified through genome sequencing and phylogenomic analysis.</title>
        <authorList>
            <person name="An X."/>
            <person name="Gao K."/>
            <person name="Chen Z."/>
            <person name="Li J."/>
            <person name="Yang X."/>
            <person name="Yang X."/>
            <person name="Zhou J."/>
            <person name="Guo T."/>
            <person name="Zhao T."/>
            <person name="Huang S."/>
            <person name="Miao D."/>
            <person name="Khan W.U."/>
            <person name="Rao P."/>
            <person name="Ye M."/>
            <person name="Lei B."/>
            <person name="Liao W."/>
            <person name="Wang J."/>
            <person name="Ji L."/>
            <person name="Li Y."/>
            <person name="Guo B."/>
            <person name="Mustafa N.S."/>
            <person name="Li S."/>
            <person name="Yun Q."/>
            <person name="Keller S.R."/>
            <person name="Mao J."/>
            <person name="Zhang R."/>
            <person name="Strauss S.H."/>
        </authorList>
    </citation>
    <scope>NUCLEOTIDE SEQUENCE</scope>
    <source>
        <strain evidence="10">GM15</strain>
        <tissue evidence="10">Leaf</tissue>
    </source>
</reference>
<keyword evidence="4" id="KW-0132">Cell division</keyword>
<name>A0A8X8CNN6_POPTO</name>
<dbReference type="GO" id="GO:0051258">
    <property type="term" value="P:protein polymerization"/>
    <property type="evidence" value="ECO:0007669"/>
    <property type="project" value="UniProtKB-ARBA"/>
</dbReference>
<dbReference type="AlphaFoldDB" id="A0A8X8CNN6"/>
<evidence type="ECO:0000313" key="11">
    <source>
        <dbReference type="Proteomes" id="UP000886885"/>
    </source>
</evidence>
<protein>
    <recommendedName>
        <fullName evidence="9">SOSEKI DIX-like domain-containing protein</fullName>
    </recommendedName>
</protein>
<comment type="subcellular location">
    <subcellularLocation>
        <location evidence="1">Cell membrane</location>
        <topology evidence="1">Peripheral membrane protein</topology>
        <orientation evidence="1">Cytoplasmic side</orientation>
    </subcellularLocation>
</comment>
<dbReference type="Pfam" id="PF06136">
    <property type="entry name" value="SOK"/>
    <property type="match status" value="1"/>
</dbReference>
<dbReference type="InterPro" id="IPR048351">
    <property type="entry name" value="SOK_DIX"/>
</dbReference>
<keyword evidence="3" id="KW-1003">Cell membrane</keyword>
<evidence type="ECO:0000256" key="8">
    <source>
        <dbReference type="SAM" id="MobiDB-lite"/>
    </source>
</evidence>
<gene>
    <name evidence="10" type="ORF">POTOM_034001</name>
</gene>
<keyword evidence="2" id="KW-0217">Developmental protein</keyword>
<comment type="caution">
    <text evidence="10">The sequence shown here is derived from an EMBL/GenBank/DDBJ whole genome shotgun (WGS) entry which is preliminary data.</text>
</comment>
<dbReference type="OrthoDB" id="1280899at2759"/>
<evidence type="ECO:0000256" key="5">
    <source>
        <dbReference type="ARBA" id="ARBA00023136"/>
    </source>
</evidence>
<evidence type="ECO:0000256" key="3">
    <source>
        <dbReference type="ARBA" id="ARBA00022475"/>
    </source>
</evidence>
<dbReference type="Proteomes" id="UP000886885">
    <property type="component" value="Chromosome 9D"/>
</dbReference>
<sequence length="539" mass="60314">MAAAVSSRGGRNTVVVQIPRKWNEDRETTPERARAIWSESRKLSRKAPVVYYLSRNGQLEHPHFMEVPLSSNDGLYLSDVINQLDLLRGKGMASLYSWSSKRSFKNGFVWQDLAENDFIHPAHGHEYILKGSEILDHSNQQLFLEPKPQETSQPSASQASEFPVITRRRNQSLSSINLNEYKVYKAEAFSESARKLAADASTQTDDSRRRRRHVKPEVKKMKEEKKISQEREANRDEIMEISPPPSDSSPETLESLMKADGRLILGGHNEGSGMDLNQTAKTCGKMKASTVLMQLISCSSSISFRDCGATPGKEPGLPLIAGHYKGRLPCGGGNREATSREIYNFSRVKLEEKEYFSGSLIETKKKEEVPALNLKRSSSCSAARSSQLQLAEKGIEGGRTKCMPRKSRAMVTRRESNVNVVVDNDNKNNNVDSSQVGSKRLEVDKSKMRVDEIMNPNVVVVAVFMEACELTVRFFEFGAVCCEIFLTLLDYVTLTLEHGIRNFGLRIVVYLGLVLIVSEHSRELPSNFACPLCHGVFTA</sequence>
<dbReference type="GO" id="GO:0051301">
    <property type="term" value="P:cell division"/>
    <property type="evidence" value="ECO:0007669"/>
    <property type="project" value="UniProtKB-KW"/>
</dbReference>
<feature type="compositionally biased region" description="Basic and acidic residues" evidence="8">
    <location>
        <begin position="215"/>
        <end position="238"/>
    </location>
</feature>
<dbReference type="EMBL" id="JAAWWB010000018">
    <property type="protein sequence ID" value="KAG6760820.1"/>
    <property type="molecule type" value="Genomic_DNA"/>
</dbReference>
<evidence type="ECO:0000313" key="10">
    <source>
        <dbReference type="EMBL" id="KAG6760820.1"/>
    </source>
</evidence>
<evidence type="ECO:0000256" key="4">
    <source>
        <dbReference type="ARBA" id="ARBA00022618"/>
    </source>
</evidence>
<proteinExistence type="inferred from homology"/>
<evidence type="ECO:0000259" key="9">
    <source>
        <dbReference type="Pfam" id="PF06136"/>
    </source>
</evidence>
<evidence type="ECO:0000256" key="1">
    <source>
        <dbReference type="ARBA" id="ARBA00004413"/>
    </source>
</evidence>
<comment type="similarity">
    <text evidence="7">Belongs to the SOSEKI family.</text>
</comment>
<evidence type="ECO:0000256" key="2">
    <source>
        <dbReference type="ARBA" id="ARBA00022473"/>
    </source>
</evidence>
<dbReference type="PANTHER" id="PTHR31083:SF4">
    <property type="entry name" value="PROTEIN SOSEKI 4-RELATED"/>
    <property type="match status" value="1"/>
</dbReference>
<feature type="region of interest" description="Disordered" evidence="8">
    <location>
        <begin position="195"/>
        <end position="252"/>
    </location>
</feature>
<dbReference type="GO" id="GO:0005886">
    <property type="term" value="C:plasma membrane"/>
    <property type="evidence" value="ECO:0007669"/>
    <property type="project" value="UniProtKB-SubCell"/>
</dbReference>
<accession>A0A8X8CNN6</accession>